<feature type="binding site" evidence="4">
    <location>
        <position position="71"/>
    </location>
    <ligand>
        <name>Zn(2+)</name>
        <dbReference type="ChEBI" id="CHEBI:29105"/>
    </ligand>
</feature>
<dbReference type="InterPro" id="IPR006640">
    <property type="entry name" value="SprT-like_domain"/>
</dbReference>
<comment type="caution">
    <text evidence="6">The sequence shown here is derived from an EMBL/GenBank/DDBJ whole genome shotgun (WGS) entry which is preliminary data.</text>
</comment>
<feature type="binding site" evidence="4">
    <location>
        <position position="67"/>
    </location>
    <ligand>
        <name>Zn(2+)</name>
        <dbReference type="ChEBI" id="CHEBI:29105"/>
    </ligand>
</feature>
<dbReference type="SMART" id="SM00731">
    <property type="entry name" value="SprT"/>
    <property type="match status" value="1"/>
</dbReference>
<organism evidence="6 7">
    <name type="scientific">Paenibacillus thailandensis</name>
    <dbReference type="NCBI Taxonomy" id="393250"/>
    <lineage>
        <taxon>Bacteria</taxon>
        <taxon>Bacillati</taxon>
        <taxon>Bacillota</taxon>
        <taxon>Bacilli</taxon>
        <taxon>Bacillales</taxon>
        <taxon>Paenibacillaceae</taxon>
        <taxon>Paenibacillus</taxon>
    </lineage>
</organism>
<accession>A0ABW5QSC0</accession>
<feature type="domain" description="SprT-like" evidence="5">
    <location>
        <begin position="4"/>
        <end position="151"/>
    </location>
</feature>
<proteinExistence type="inferred from homology"/>
<dbReference type="Proteomes" id="UP001597493">
    <property type="component" value="Unassembled WGS sequence"/>
</dbReference>
<evidence type="ECO:0000313" key="7">
    <source>
        <dbReference type="Proteomes" id="UP001597493"/>
    </source>
</evidence>
<feature type="active site" evidence="4">
    <location>
        <position position="68"/>
    </location>
</feature>
<dbReference type="Pfam" id="PF10263">
    <property type="entry name" value="SprT-like"/>
    <property type="match status" value="1"/>
</dbReference>
<comment type="similarity">
    <text evidence="4">Belongs to the SprT family.</text>
</comment>
<comment type="subcellular location">
    <subcellularLocation>
        <location evidence="4">Cytoplasm</location>
    </subcellularLocation>
</comment>
<keyword evidence="3 4" id="KW-0862">Zinc</keyword>
<dbReference type="InterPro" id="IPR023524">
    <property type="entry name" value="Uncharacterised_SprT-like"/>
</dbReference>
<evidence type="ECO:0000259" key="5">
    <source>
        <dbReference type="SMART" id="SM00731"/>
    </source>
</evidence>
<sequence length="159" mass="18980">MTDEMLQQWVERVSLQFFGRPFIHKATFNGRLKATGGRYFTKSHNIEISPHQLAAFGEEETEKIIKHELCHYHLHLMRRGYRHRDADFKLLLKQVGGSRYCRTLPEREERRRLPYKYKLVCRNCGMEYLRKRKVDPAKYVCGKCRGKLLIKSLDIPDRP</sequence>
<reference evidence="7" key="1">
    <citation type="journal article" date="2019" name="Int. J. Syst. Evol. Microbiol.">
        <title>The Global Catalogue of Microorganisms (GCM) 10K type strain sequencing project: providing services to taxonomists for standard genome sequencing and annotation.</title>
        <authorList>
            <consortium name="The Broad Institute Genomics Platform"/>
            <consortium name="The Broad Institute Genome Sequencing Center for Infectious Disease"/>
            <person name="Wu L."/>
            <person name="Ma J."/>
        </authorList>
    </citation>
    <scope>NUCLEOTIDE SEQUENCE [LARGE SCALE GENOMIC DNA]</scope>
    <source>
        <strain evidence="7">TISTR 1827</strain>
    </source>
</reference>
<evidence type="ECO:0000313" key="6">
    <source>
        <dbReference type="EMBL" id="MFD2659257.1"/>
    </source>
</evidence>
<evidence type="ECO:0000256" key="1">
    <source>
        <dbReference type="ARBA" id="ARBA00022490"/>
    </source>
</evidence>
<evidence type="ECO:0000256" key="2">
    <source>
        <dbReference type="ARBA" id="ARBA00022723"/>
    </source>
</evidence>
<evidence type="ECO:0000256" key="3">
    <source>
        <dbReference type="ARBA" id="ARBA00022833"/>
    </source>
</evidence>
<dbReference type="InterPro" id="IPR035240">
    <property type="entry name" value="SprT_Zn_ribbon"/>
</dbReference>
<keyword evidence="2 4" id="KW-0479">Metal-binding</keyword>
<dbReference type="NCBIfam" id="NF003339">
    <property type="entry name" value="PRK04351.1"/>
    <property type="match status" value="1"/>
</dbReference>
<dbReference type="HAMAP" id="MF_00745">
    <property type="entry name" value="SprT_like"/>
    <property type="match status" value="1"/>
</dbReference>
<evidence type="ECO:0000256" key="4">
    <source>
        <dbReference type="HAMAP-Rule" id="MF_00745"/>
    </source>
</evidence>
<protein>
    <recommendedName>
        <fullName evidence="4">Protein SprT-like</fullName>
    </recommendedName>
</protein>
<comment type="cofactor">
    <cofactor evidence="4">
        <name>Zn(2+)</name>
        <dbReference type="ChEBI" id="CHEBI:29105"/>
    </cofactor>
    <text evidence="4">Binds 1 zinc ion.</text>
</comment>
<name>A0ABW5QSC0_9BACL</name>
<dbReference type="RefSeq" id="WP_379269667.1">
    <property type="nucleotide sequence ID" value="NZ_JBHUGT010000031.1"/>
</dbReference>
<dbReference type="EMBL" id="JBHUMY010000001">
    <property type="protein sequence ID" value="MFD2659257.1"/>
    <property type="molecule type" value="Genomic_DNA"/>
</dbReference>
<dbReference type="Pfam" id="PF17283">
    <property type="entry name" value="Zn_ribbon_SprT"/>
    <property type="match status" value="1"/>
</dbReference>
<keyword evidence="1 4" id="KW-0963">Cytoplasm</keyword>
<gene>
    <name evidence="6" type="ORF">ACFSW5_03150</name>
</gene>
<keyword evidence="7" id="KW-1185">Reference proteome</keyword>